<comment type="caution">
    <text evidence="2">The sequence shown here is derived from an EMBL/GenBank/DDBJ whole genome shotgun (WGS) entry which is preliminary data.</text>
</comment>
<accession>A0ABQ7C8A0</accession>
<dbReference type="EMBL" id="QGKV02000832">
    <property type="protein sequence ID" value="KAF3548440.1"/>
    <property type="molecule type" value="Genomic_DNA"/>
</dbReference>
<protein>
    <submittedName>
        <fullName evidence="2">Uncharacterized protein</fullName>
    </submittedName>
</protein>
<organism evidence="2 3">
    <name type="scientific">Brassica cretica</name>
    <name type="common">Mustard</name>
    <dbReference type="NCBI Taxonomy" id="69181"/>
    <lineage>
        <taxon>Eukaryota</taxon>
        <taxon>Viridiplantae</taxon>
        <taxon>Streptophyta</taxon>
        <taxon>Embryophyta</taxon>
        <taxon>Tracheophyta</taxon>
        <taxon>Spermatophyta</taxon>
        <taxon>Magnoliopsida</taxon>
        <taxon>eudicotyledons</taxon>
        <taxon>Gunneridae</taxon>
        <taxon>Pentapetalae</taxon>
        <taxon>rosids</taxon>
        <taxon>malvids</taxon>
        <taxon>Brassicales</taxon>
        <taxon>Brassicaceae</taxon>
        <taxon>Brassiceae</taxon>
        <taxon>Brassica</taxon>
    </lineage>
</organism>
<gene>
    <name evidence="2" type="ORF">DY000_02005173</name>
</gene>
<proteinExistence type="predicted"/>
<reference evidence="2 3" key="1">
    <citation type="journal article" date="2020" name="BMC Genomics">
        <title>Intraspecific diversification of the crop wild relative Brassica cretica Lam. using demographic model selection.</title>
        <authorList>
            <person name="Kioukis A."/>
            <person name="Michalopoulou V.A."/>
            <person name="Briers L."/>
            <person name="Pirintsos S."/>
            <person name="Studholme D.J."/>
            <person name="Pavlidis P."/>
            <person name="Sarris P.F."/>
        </authorList>
    </citation>
    <scope>NUCLEOTIDE SEQUENCE [LARGE SCALE GENOMIC DNA]</scope>
    <source>
        <strain evidence="3">cv. PFS-1207/04</strain>
    </source>
</reference>
<sequence>MRFTQRNSSQDVRTMRRQRRMRRTCVVSIVASVYALTVYPRIDIIDSFRFAAMCITMLFGLKIFRDSSTALTFKLIQ</sequence>
<feature type="transmembrane region" description="Helical" evidence="1">
    <location>
        <begin position="48"/>
        <end position="64"/>
    </location>
</feature>
<name>A0ABQ7C8A0_BRACR</name>
<evidence type="ECO:0000313" key="2">
    <source>
        <dbReference type="EMBL" id="KAF3548440.1"/>
    </source>
</evidence>
<keyword evidence="1" id="KW-0472">Membrane</keyword>
<evidence type="ECO:0000313" key="3">
    <source>
        <dbReference type="Proteomes" id="UP000266723"/>
    </source>
</evidence>
<evidence type="ECO:0000256" key="1">
    <source>
        <dbReference type="SAM" id="Phobius"/>
    </source>
</evidence>
<dbReference type="Proteomes" id="UP000266723">
    <property type="component" value="Unassembled WGS sequence"/>
</dbReference>
<keyword evidence="1" id="KW-1133">Transmembrane helix</keyword>
<feature type="transmembrane region" description="Helical" evidence="1">
    <location>
        <begin position="21"/>
        <end position="42"/>
    </location>
</feature>
<keyword evidence="3" id="KW-1185">Reference proteome</keyword>
<keyword evidence="1" id="KW-0812">Transmembrane</keyword>